<dbReference type="Pfam" id="PF00534">
    <property type="entry name" value="Glycos_transf_1"/>
    <property type="match status" value="1"/>
</dbReference>
<dbReference type="PANTHER" id="PTHR45947:SF3">
    <property type="entry name" value="SULFOQUINOVOSYL TRANSFERASE SQD2"/>
    <property type="match status" value="1"/>
</dbReference>
<dbReference type="EMBL" id="PVSZ01000008">
    <property type="protein sequence ID" value="PRT71367.1"/>
    <property type="molecule type" value="Genomic_DNA"/>
</dbReference>
<dbReference type="InterPro" id="IPR001296">
    <property type="entry name" value="Glyco_trans_1"/>
</dbReference>
<dbReference type="Pfam" id="PF13439">
    <property type="entry name" value="Glyco_transf_4"/>
    <property type="match status" value="1"/>
</dbReference>
<accession>A0A2T0G5N6</accession>
<evidence type="ECO:0000313" key="4">
    <source>
        <dbReference type="Proteomes" id="UP000238573"/>
    </source>
</evidence>
<dbReference type="CDD" id="cd03817">
    <property type="entry name" value="GT4_UGDG-like"/>
    <property type="match status" value="1"/>
</dbReference>
<dbReference type="InterPro" id="IPR050194">
    <property type="entry name" value="Glycosyltransferase_grp1"/>
</dbReference>
<comment type="caution">
    <text evidence="3">The sequence shown here is derived from an EMBL/GenBank/DDBJ whole genome shotgun (WGS) entry which is preliminary data.</text>
</comment>
<dbReference type="FunFam" id="3.40.50.2000:FF:000136">
    <property type="entry name" value="Glycosyl transferase, group 1"/>
    <property type="match status" value="1"/>
</dbReference>
<sequence>MRIGLFTDTYFPQVSGVATSIRTLKTELEKLGHTVFIFTTTDKDVNRYEDWQIIRIPSVPFFAFKDRRIAYRGFSTALEIARQYQLDIIHTQTEFSLGLLGVWIAKELRIPVVHTYHTQYEDYVRYIAKGMVIRPSMVKYIVRGFMSDLDGVICPSEIVYDLLVKYKVKVEKRVIPTGIELAKFERPEITSENIADLRGKLGISNQETMLLSLSRVSYEKNIQAVLAALPAVLEENPDVKLVVAGDGPYLSDLKAQAKRLNITDAVIFTGMIAPSETALYYKAADFFISASTSETQGLTYLESLASGTPIIAHGNPYLDNVINDKMFGTLYYEERDLAGAILEAVIATPDLDEKSLATKLYEISAENFGRRVYEFYLDLTISKDFNNDLYPEESVSKRLAKSVIYLPKKAIALPVNGSARMFKASKRQIKNIQKYLK</sequence>
<protein>
    <submittedName>
        <fullName evidence="3">Glycosyltransferase family 4 protein</fullName>
    </submittedName>
</protein>
<feature type="domain" description="Glycosyltransferase subfamily 4-like N-terminal" evidence="2">
    <location>
        <begin position="14"/>
        <end position="182"/>
    </location>
</feature>
<name>A0A2T0G5N6_STRAP</name>
<evidence type="ECO:0000259" key="2">
    <source>
        <dbReference type="Pfam" id="PF13439"/>
    </source>
</evidence>
<evidence type="ECO:0000313" key="3">
    <source>
        <dbReference type="EMBL" id="PRT71367.1"/>
    </source>
</evidence>
<organism evidence="3 4">
    <name type="scientific">Streptococcus anginosus</name>
    <dbReference type="NCBI Taxonomy" id="1328"/>
    <lineage>
        <taxon>Bacteria</taxon>
        <taxon>Bacillati</taxon>
        <taxon>Bacillota</taxon>
        <taxon>Bacilli</taxon>
        <taxon>Lactobacillales</taxon>
        <taxon>Streptococcaceae</taxon>
        <taxon>Streptococcus</taxon>
        <taxon>Streptococcus anginosus group</taxon>
    </lineage>
</organism>
<dbReference type="AlphaFoldDB" id="A0A2T0G5N6"/>
<dbReference type="GO" id="GO:0016758">
    <property type="term" value="F:hexosyltransferase activity"/>
    <property type="evidence" value="ECO:0007669"/>
    <property type="project" value="TreeGrafter"/>
</dbReference>
<dbReference type="SUPFAM" id="SSF53756">
    <property type="entry name" value="UDP-Glycosyltransferase/glycogen phosphorylase"/>
    <property type="match status" value="1"/>
</dbReference>
<dbReference type="InterPro" id="IPR028098">
    <property type="entry name" value="Glyco_trans_4-like_N"/>
</dbReference>
<evidence type="ECO:0000259" key="1">
    <source>
        <dbReference type="Pfam" id="PF00534"/>
    </source>
</evidence>
<dbReference type="PANTHER" id="PTHR45947">
    <property type="entry name" value="SULFOQUINOVOSYL TRANSFERASE SQD2"/>
    <property type="match status" value="1"/>
</dbReference>
<reference evidence="3 4" key="1">
    <citation type="journal article" date="1993" name="J. Dent. Res.">
        <title>The isolation and characterization of milleri group streptococci from dental periapical abscesses.</title>
        <authorList>
            <person name="Fisher L.E."/>
            <person name="Russell R.R."/>
        </authorList>
    </citation>
    <scope>NUCLEOTIDE SEQUENCE [LARGE SCALE GENOMIC DNA]</scope>
    <source>
        <strain evidence="3 4">OUP21</strain>
    </source>
</reference>
<feature type="domain" description="Glycosyl transferase family 1" evidence="1">
    <location>
        <begin position="196"/>
        <end position="344"/>
    </location>
</feature>
<dbReference type="RefSeq" id="WP_003025155.1">
    <property type="nucleotide sequence ID" value="NZ_CABKPH010000001.1"/>
</dbReference>
<keyword evidence="3" id="KW-0808">Transferase</keyword>
<gene>
    <name evidence="3" type="ORF">C6A27_03905</name>
</gene>
<dbReference type="Proteomes" id="UP000238573">
    <property type="component" value="Unassembled WGS sequence"/>
</dbReference>
<proteinExistence type="predicted"/>
<dbReference type="Gene3D" id="3.40.50.2000">
    <property type="entry name" value="Glycogen Phosphorylase B"/>
    <property type="match status" value="2"/>
</dbReference>